<evidence type="ECO:0000256" key="7">
    <source>
        <dbReference type="SAM" id="Phobius"/>
    </source>
</evidence>
<dbReference type="GO" id="GO:0007219">
    <property type="term" value="P:Notch signaling pathway"/>
    <property type="evidence" value="ECO:0007669"/>
    <property type="project" value="TreeGrafter"/>
</dbReference>
<dbReference type="GO" id="GO:0005886">
    <property type="term" value="C:plasma membrane"/>
    <property type="evidence" value="ECO:0007669"/>
    <property type="project" value="TreeGrafter"/>
</dbReference>
<feature type="domain" description="EGF-like" evidence="9">
    <location>
        <begin position="238"/>
        <end position="273"/>
    </location>
</feature>
<dbReference type="InterPro" id="IPR013032">
    <property type="entry name" value="EGF-like_CS"/>
</dbReference>
<dbReference type="GO" id="GO:0045746">
    <property type="term" value="P:negative regulation of Notch signaling pathway"/>
    <property type="evidence" value="ECO:0007669"/>
    <property type="project" value="TreeGrafter"/>
</dbReference>
<evidence type="ECO:0000256" key="6">
    <source>
        <dbReference type="PROSITE-ProRule" id="PRU00076"/>
    </source>
</evidence>
<keyword evidence="7" id="KW-0812">Transmembrane</keyword>
<feature type="signal peptide" evidence="8">
    <location>
        <begin position="1"/>
        <end position="21"/>
    </location>
</feature>
<feature type="disulfide bond" evidence="6">
    <location>
        <begin position="686"/>
        <end position="695"/>
    </location>
</feature>
<dbReference type="Gene3D" id="2.10.25.10">
    <property type="entry name" value="Laminin"/>
    <property type="match status" value="13"/>
</dbReference>
<feature type="chain" id="PRO_5043718568" description="EGF-like domain-containing protein" evidence="8">
    <location>
        <begin position="22"/>
        <end position="736"/>
    </location>
</feature>
<dbReference type="PANTHER" id="PTHR24044">
    <property type="entry name" value="NOTCH LIGAND FAMILY MEMBER"/>
    <property type="match status" value="1"/>
</dbReference>
<dbReference type="PROSITE" id="PS00022">
    <property type="entry name" value="EGF_1"/>
    <property type="match status" value="7"/>
</dbReference>
<evidence type="ECO:0000256" key="1">
    <source>
        <dbReference type="ARBA" id="ARBA00022536"/>
    </source>
</evidence>
<dbReference type="FunFam" id="2.10.25.10:FF:000321">
    <property type="entry name" value="Protein delta homolog 1"/>
    <property type="match status" value="2"/>
</dbReference>
<feature type="domain" description="EGF-like" evidence="9">
    <location>
        <begin position="418"/>
        <end position="451"/>
    </location>
</feature>
<feature type="domain" description="EGF-like" evidence="9">
    <location>
        <begin position="527"/>
        <end position="563"/>
    </location>
</feature>
<dbReference type="Proteomes" id="UP001497382">
    <property type="component" value="Unassembled WGS sequence"/>
</dbReference>
<dbReference type="GO" id="GO:0005112">
    <property type="term" value="F:Notch binding"/>
    <property type="evidence" value="ECO:0007669"/>
    <property type="project" value="TreeGrafter"/>
</dbReference>
<sequence>MKYFPLLLVLFFELLYQNGLGRNLNSRKNLFKEKGFNLYNEAYSLENDVFEDPLEMNAGCSCTNGECVNEGGKDVCKCPPGYGNYTNSYCKACECGPNEICIGKNTGWFSTEMICFCNTGYVENNGKCIADLCSSNPCNNGGTCTFSGNNFTCSCVKPYAGLTCETNPCTPNLCQNEGICSVVGQDLKCSCKSPFKGNFCEIGPCSSNPCQNGGKCSMDGKNFKCECKPPFKGKNCEIDPCTPNPCQNEGICSVVGQDLKCSCKSPFKGNFCETGPCSSNPCMNYGKCKLVGMNYKCDCPPPYEGKQCEKDPCFSSPCRNGGTCKITGNTYTCDCPQDYVGDKCQYDCDCKKGKCRITSDKDVVCECLPEYGKNSGVCEACNCGNGANCTFESDFWGIRKTKYCLCPDGSKLVEQHCGDPCRSNPCLNNGKCKVEGKNFKCECTLPYTGPTCKDDICTMNPCLNGGTCKINGTSFQCKCKTPYSGKLCEEVIDICSKNPCENGGICRLKDNSPKCECRTPYFGDKCEKDSCTDNPCKNGGTCSLFGDSFKCNCKEQFGGDNCEQDPCTKNPCENGGTCRLKGNSTKCFCKTPYFGDKCQKDPCTNNPCKNGGTCSLNDDSFKCDCKENFIGDKCEFDLKISTIMMSTETSTQKTTTIPSTVYDMCEDGLCIHGKCEVIGQYYRCRCDEGFTGFRCEQKVQNISDKQTVWQIIQASILFSILILLSVMLCINLRRRK</sequence>
<feature type="domain" description="EGF-like" evidence="9">
    <location>
        <begin position="599"/>
        <end position="635"/>
    </location>
</feature>
<dbReference type="Pfam" id="PF00008">
    <property type="entry name" value="EGF"/>
    <property type="match status" value="10"/>
</dbReference>
<keyword evidence="11" id="KW-1185">Reference proteome</keyword>
<accession>A0AAV2AFX8</accession>
<feature type="domain" description="EGF-like" evidence="9">
    <location>
        <begin position="564"/>
        <end position="596"/>
    </location>
</feature>
<evidence type="ECO:0000313" key="10">
    <source>
        <dbReference type="EMBL" id="CAL1282862.1"/>
    </source>
</evidence>
<feature type="transmembrane region" description="Helical" evidence="7">
    <location>
        <begin position="708"/>
        <end position="730"/>
    </location>
</feature>
<keyword evidence="1 6" id="KW-0245">EGF-like domain</keyword>
<feature type="disulfide bond" evidence="6">
    <location>
        <begin position="227"/>
        <end position="236"/>
    </location>
</feature>
<feature type="domain" description="EGF-like" evidence="9">
    <location>
        <begin position="201"/>
        <end position="237"/>
    </location>
</feature>
<feature type="domain" description="EGF-like" evidence="9">
    <location>
        <begin position="453"/>
        <end position="489"/>
    </location>
</feature>
<dbReference type="InterPro" id="IPR000742">
    <property type="entry name" value="EGF"/>
</dbReference>
<organism evidence="10 11">
    <name type="scientific">Larinioides sclopetarius</name>
    <dbReference type="NCBI Taxonomy" id="280406"/>
    <lineage>
        <taxon>Eukaryota</taxon>
        <taxon>Metazoa</taxon>
        <taxon>Ecdysozoa</taxon>
        <taxon>Arthropoda</taxon>
        <taxon>Chelicerata</taxon>
        <taxon>Arachnida</taxon>
        <taxon>Araneae</taxon>
        <taxon>Araneomorphae</taxon>
        <taxon>Entelegynae</taxon>
        <taxon>Araneoidea</taxon>
        <taxon>Araneidae</taxon>
        <taxon>Larinioides</taxon>
    </lineage>
</organism>
<dbReference type="PROSITE" id="PS50026">
    <property type="entry name" value="EGF_3"/>
    <property type="match status" value="12"/>
</dbReference>
<feature type="domain" description="EGF-like" evidence="9">
    <location>
        <begin position="309"/>
        <end position="345"/>
    </location>
</feature>
<dbReference type="FunFam" id="2.10.25.10:FF:000095">
    <property type="entry name" value="Notch, isoform B"/>
    <property type="match status" value="2"/>
</dbReference>
<dbReference type="GO" id="GO:0005509">
    <property type="term" value="F:calcium ion binding"/>
    <property type="evidence" value="ECO:0007669"/>
    <property type="project" value="InterPro"/>
</dbReference>
<feature type="domain" description="EGF-like" evidence="9">
    <location>
        <begin position="661"/>
        <end position="696"/>
    </location>
</feature>
<reference evidence="10 11" key="1">
    <citation type="submission" date="2024-04" db="EMBL/GenBank/DDBJ databases">
        <authorList>
            <person name="Rising A."/>
            <person name="Reimegard J."/>
            <person name="Sonavane S."/>
            <person name="Akerstrom W."/>
            <person name="Nylinder S."/>
            <person name="Hedman E."/>
            <person name="Kallberg Y."/>
        </authorList>
    </citation>
    <scope>NUCLEOTIDE SEQUENCE [LARGE SCALE GENOMIC DNA]</scope>
</reference>
<dbReference type="EMBL" id="CAXIEN010000161">
    <property type="protein sequence ID" value="CAL1282862.1"/>
    <property type="molecule type" value="Genomic_DNA"/>
</dbReference>
<dbReference type="SUPFAM" id="SSF57196">
    <property type="entry name" value="EGF/Laminin"/>
    <property type="match status" value="13"/>
</dbReference>
<comment type="caution">
    <text evidence="6">Lacks conserved residue(s) required for the propagation of feature annotation.</text>
</comment>
<keyword evidence="2 8" id="KW-0732">Signal</keyword>
<keyword evidence="3" id="KW-0677">Repeat</keyword>
<keyword evidence="7" id="KW-1133">Transmembrane helix</keyword>
<evidence type="ECO:0000256" key="8">
    <source>
        <dbReference type="SAM" id="SignalP"/>
    </source>
</evidence>
<feature type="domain" description="EGF-like" evidence="9">
    <location>
        <begin position="274"/>
        <end position="306"/>
    </location>
</feature>
<dbReference type="Pfam" id="PF12661">
    <property type="entry name" value="hEGF"/>
    <property type="match status" value="3"/>
</dbReference>
<feature type="disulfide bond" evidence="6">
    <location>
        <begin position="335"/>
        <end position="344"/>
    </location>
</feature>
<dbReference type="InterPro" id="IPR050906">
    <property type="entry name" value="Notch_signaling"/>
</dbReference>
<dbReference type="PANTHER" id="PTHR24044:SF504">
    <property type="entry name" value="EGF-LIKE DOMAIN-CONTAINING PROTEIN"/>
    <property type="match status" value="1"/>
</dbReference>
<name>A0AAV2AFX8_9ARAC</name>
<feature type="domain" description="EGF-like" evidence="9">
    <location>
        <begin position="129"/>
        <end position="165"/>
    </location>
</feature>
<dbReference type="PROSITE" id="PS01186">
    <property type="entry name" value="EGF_2"/>
    <property type="match status" value="4"/>
</dbReference>
<feature type="disulfide bond" evidence="6">
    <location>
        <begin position="625"/>
        <end position="634"/>
    </location>
</feature>
<keyword evidence="5" id="KW-0325">Glycoprotein</keyword>
<evidence type="ECO:0000313" key="11">
    <source>
        <dbReference type="Proteomes" id="UP001497382"/>
    </source>
</evidence>
<protein>
    <recommendedName>
        <fullName evidence="9">EGF-like domain-containing protein</fullName>
    </recommendedName>
</protein>
<feature type="domain" description="EGF-like" evidence="9">
    <location>
        <begin position="491"/>
        <end position="524"/>
    </location>
</feature>
<proteinExistence type="predicted"/>
<gene>
    <name evidence="10" type="ORF">LARSCL_LOCUS12285</name>
</gene>
<dbReference type="SMART" id="SM00179">
    <property type="entry name" value="EGF_CA"/>
    <property type="match status" value="9"/>
</dbReference>
<comment type="caution">
    <text evidence="10">The sequence shown here is derived from an EMBL/GenBank/DDBJ whole genome shotgun (WGS) entry which is preliminary data.</text>
</comment>
<feature type="disulfide bond" evidence="6">
    <location>
        <begin position="263"/>
        <end position="272"/>
    </location>
</feature>
<evidence type="ECO:0000256" key="3">
    <source>
        <dbReference type="ARBA" id="ARBA00022737"/>
    </source>
</evidence>
<evidence type="ECO:0000256" key="5">
    <source>
        <dbReference type="ARBA" id="ARBA00023180"/>
    </source>
</evidence>
<dbReference type="AlphaFoldDB" id="A0AAV2AFX8"/>
<feature type="disulfide bond" evidence="6">
    <location>
        <begin position="553"/>
        <end position="562"/>
    </location>
</feature>
<keyword evidence="4 6" id="KW-1015">Disulfide bond</keyword>
<dbReference type="SMART" id="SM00181">
    <property type="entry name" value="EGF"/>
    <property type="match status" value="15"/>
</dbReference>
<evidence type="ECO:0000259" key="9">
    <source>
        <dbReference type="PROSITE" id="PS50026"/>
    </source>
</evidence>
<keyword evidence="7" id="KW-0472">Membrane</keyword>
<dbReference type="InterPro" id="IPR001881">
    <property type="entry name" value="EGF-like_Ca-bd_dom"/>
</dbReference>
<evidence type="ECO:0000256" key="4">
    <source>
        <dbReference type="ARBA" id="ARBA00023157"/>
    </source>
</evidence>
<feature type="disulfide bond" evidence="6">
    <location>
        <begin position="155"/>
        <end position="164"/>
    </location>
</feature>
<feature type="disulfide bond" evidence="6">
    <location>
        <begin position="665"/>
        <end position="675"/>
    </location>
</feature>
<evidence type="ECO:0000256" key="2">
    <source>
        <dbReference type="ARBA" id="ARBA00022729"/>
    </source>
</evidence>
<feature type="disulfide bond" evidence="6">
    <location>
        <begin position="479"/>
        <end position="488"/>
    </location>
</feature>
<dbReference type="CDD" id="cd00054">
    <property type="entry name" value="EGF_CA"/>
    <property type="match status" value="3"/>
</dbReference>